<organism evidence="1 2">
    <name type="scientific">Romanomermis culicivorax</name>
    <name type="common">Nematode worm</name>
    <dbReference type="NCBI Taxonomy" id="13658"/>
    <lineage>
        <taxon>Eukaryota</taxon>
        <taxon>Metazoa</taxon>
        <taxon>Ecdysozoa</taxon>
        <taxon>Nematoda</taxon>
        <taxon>Enoplea</taxon>
        <taxon>Dorylaimia</taxon>
        <taxon>Mermithida</taxon>
        <taxon>Mermithoidea</taxon>
        <taxon>Mermithidae</taxon>
        <taxon>Romanomermis</taxon>
    </lineage>
</organism>
<evidence type="ECO:0000313" key="2">
    <source>
        <dbReference type="WBParaSite" id="nRc.2.0.1.t06162-RA"/>
    </source>
</evidence>
<dbReference type="Proteomes" id="UP000887565">
    <property type="component" value="Unplaced"/>
</dbReference>
<dbReference type="AlphaFoldDB" id="A0A915HX66"/>
<dbReference type="WBParaSite" id="nRc.2.0.1.t06162-RA">
    <property type="protein sequence ID" value="nRc.2.0.1.t06162-RA"/>
    <property type="gene ID" value="nRc.2.0.1.g06162"/>
</dbReference>
<protein>
    <submittedName>
        <fullName evidence="2">Uncharacterized protein</fullName>
    </submittedName>
</protein>
<evidence type="ECO:0000313" key="1">
    <source>
        <dbReference type="Proteomes" id="UP000887565"/>
    </source>
</evidence>
<keyword evidence="1" id="KW-1185">Reference proteome</keyword>
<reference evidence="2" key="1">
    <citation type="submission" date="2022-11" db="UniProtKB">
        <authorList>
            <consortium name="WormBaseParasite"/>
        </authorList>
    </citation>
    <scope>IDENTIFICATION</scope>
</reference>
<name>A0A915HX66_ROMCU</name>
<sequence length="103" mass="11518">MVNITNGKCPLLIFNNMPNSIKLCPNQLIAVAKHMLRLTDTFIDCQVAMATADRDLTDHEPVALDKSLPCHTNQQKLDFALNKMTAKTYLTAVQKSKALRMLC</sequence>
<proteinExistence type="predicted"/>
<accession>A0A915HX66</accession>